<sequence>MPLSIASAATNVVDPTDSAILGSGYRAGLNLSDADLTDLRKSENDYFISTPQGQIHQSIENLRQSASEFYRPDPQTTGFVGNTLFGAADVLTRVGLGNLVAPGSGLALAAGTTGVERTQDLEAQDVDAATAQASGALTGVSLLAGGGISSLGKTVTAKVVSGALLNAGFGAGTRALDSSILAAAGYTAQADQQRWNDGAALAADIIIGGAFHLLPSRGEGVPAKPPADTVDAALAAKATQGVTDSAPGVPADPKSASAHVTALDTAQAQLLDGQPVEVEPIVREATFVPRETAPPERTMPEVGSIIDNHLAALDDQAKQRMMPDAVKSMAKEGGELEDLLREQYRARENNVMQSADSMLTPAEVSFAEDRLQTIRQQLEQHKQGMAAESKAANLRKKLSRTDTDPELRDIAQQIAPESTPEIAARQNLRDALAEAGVPAEQLDTGAPRPPESVELPGIEPAPYEARLTELRDRRRQGVELTPTEQGELLDLQEQDARQAKVAGQPIAGVQNMAGRAEAERAGNLLPVQVFADADNFKDLNDNLGHETGDVVIRQIGALMARELGEGNVFHRGGDEFVAQGRTEAEVTAAMERVRDRLAKMDLKATFEDGSEARQTGVGLSYGHGPDVKTAEKAQYADKQRRKDAGLRTDRRESERRSADRGRDGAPVDRRGQTPGEARTGQPGRVTPRDAAEAPTPGTDAARAGAEPAQQGTSRSDAAGQPGAGLDPARAGEVDRARAAAAAHPDAVLADGATAADALRSADHDVEQAQTQGEAIAAAVACFLRFGSEAA</sequence>
<dbReference type="InterPro" id="IPR050469">
    <property type="entry name" value="Diguanylate_Cyclase"/>
</dbReference>
<feature type="domain" description="GGDEF" evidence="4">
    <location>
        <begin position="524"/>
        <end position="650"/>
    </location>
</feature>
<reference evidence="5" key="1">
    <citation type="submission" date="2024-10" db="EMBL/GenBank/DDBJ databases">
        <authorList>
            <person name="Lesea H.P."/>
            <person name="Kuehl J.V."/>
            <person name="Chandonia J.-M."/>
        </authorList>
    </citation>
    <scope>NUCLEOTIDE SEQUENCE</scope>
    <source>
        <strain evidence="5">FW102-FHT14D07</strain>
    </source>
</reference>
<dbReference type="EMBL" id="CP170721">
    <property type="protein sequence ID" value="XIA19188.1"/>
    <property type="molecule type" value="Genomic_DNA"/>
</dbReference>
<organism evidence="5">
    <name type="scientific">Rhodanobacter sp. FW102-FHT14D07</name>
    <dbReference type="NCBI Taxonomy" id="3351462"/>
    <lineage>
        <taxon>Bacteria</taxon>
        <taxon>Pseudomonadati</taxon>
        <taxon>Pseudomonadota</taxon>
        <taxon>Gammaproteobacteria</taxon>
        <taxon>Lysobacterales</taxon>
        <taxon>Rhodanobacteraceae</taxon>
        <taxon>Rhodanobacter</taxon>
    </lineage>
</organism>
<dbReference type="PANTHER" id="PTHR45138">
    <property type="entry name" value="REGULATORY COMPONENTS OF SENSORY TRANSDUCTION SYSTEM"/>
    <property type="match status" value="1"/>
</dbReference>
<dbReference type="Gene3D" id="3.30.70.270">
    <property type="match status" value="1"/>
</dbReference>
<name>A0AB74UQZ0_9GAMM</name>
<gene>
    <name evidence="5" type="ORF">ACFYG5_03315</name>
</gene>
<protein>
    <recommendedName>
        <fullName evidence="1">diguanylate cyclase</fullName>
        <ecNumber evidence="1">2.7.7.65</ecNumber>
    </recommendedName>
</protein>
<dbReference type="SMART" id="SM00267">
    <property type="entry name" value="GGDEF"/>
    <property type="match status" value="1"/>
</dbReference>
<keyword evidence="5" id="KW-0808">Transferase</keyword>
<feature type="region of interest" description="Disordered" evidence="3">
    <location>
        <begin position="381"/>
        <end position="403"/>
    </location>
</feature>
<dbReference type="SUPFAM" id="SSF55073">
    <property type="entry name" value="Nucleotide cyclase"/>
    <property type="match status" value="1"/>
</dbReference>
<feature type="region of interest" description="Disordered" evidence="3">
    <location>
        <begin position="609"/>
        <end position="744"/>
    </location>
</feature>
<keyword evidence="5" id="KW-0548">Nucleotidyltransferase</keyword>
<dbReference type="NCBIfam" id="TIGR00254">
    <property type="entry name" value="GGDEF"/>
    <property type="match status" value="1"/>
</dbReference>
<evidence type="ECO:0000256" key="3">
    <source>
        <dbReference type="SAM" id="MobiDB-lite"/>
    </source>
</evidence>
<evidence type="ECO:0000256" key="1">
    <source>
        <dbReference type="ARBA" id="ARBA00012528"/>
    </source>
</evidence>
<comment type="catalytic activity">
    <reaction evidence="2">
        <text>2 GTP = 3',3'-c-di-GMP + 2 diphosphate</text>
        <dbReference type="Rhea" id="RHEA:24898"/>
        <dbReference type="ChEBI" id="CHEBI:33019"/>
        <dbReference type="ChEBI" id="CHEBI:37565"/>
        <dbReference type="ChEBI" id="CHEBI:58805"/>
        <dbReference type="EC" id="2.7.7.65"/>
    </reaction>
</comment>
<evidence type="ECO:0000313" key="5">
    <source>
        <dbReference type="EMBL" id="XIA19188.1"/>
    </source>
</evidence>
<dbReference type="PANTHER" id="PTHR45138:SF9">
    <property type="entry name" value="DIGUANYLATE CYCLASE DGCM-RELATED"/>
    <property type="match status" value="1"/>
</dbReference>
<evidence type="ECO:0000256" key="2">
    <source>
        <dbReference type="ARBA" id="ARBA00034247"/>
    </source>
</evidence>
<dbReference type="AlphaFoldDB" id="A0AB74UQZ0"/>
<dbReference type="InterPro" id="IPR000160">
    <property type="entry name" value="GGDEF_dom"/>
</dbReference>
<dbReference type="RefSeq" id="WP_395119628.1">
    <property type="nucleotide sequence ID" value="NZ_CP170721.1"/>
</dbReference>
<dbReference type="Pfam" id="PF00990">
    <property type="entry name" value="GGDEF"/>
    <property type="match status" value="1"/>
</dbReference>
<dbReference type="InterPro" id="IPR029787">
    <property type="entry name" value="Nucleotide_cyclase"/>
</dbReference>
<dbReference type="GO" id="GO:0052621">
    <property type="term" value="F:diguanylate cyclase activity"/>
    <property type="evidence" value="ECO:0007669"/>
    <property type="project" value="UniProtKB-EC"/>
</dbReference>
<proteinExistence type="predicted"/>
<feature type="compositionally biased region" description="Basic and acidic residues" evidence="3">
    <location>
        <begin position="625"/>
        <end position="671"/>
    </location>
</feature>
<evidence type="ECO:0000259" key="4">
    <source>
        <dbReference type="PROSITE" id="PS50887"/>
    </source>
</evidence>
<accession>A0AB74UQZ0</accession>
<dbReference type="EC" id="2.7.7.65" evidence="1"/>
<dbReference type="PROSITE" id="PS50887">
    <property type="entry name" value="GGDEF"/>
    <property type="match status" value="1"/>
</dbReference>
<dbReference type="InterPro" id="IPR043128">
    <property type="entry name" value="Rev_trsase/Diguanyl_cyclase"/>
</dbReference>